<dbReference type="InterPro" id="IPR017871">
    <property type="entry name" value="ABC_transporter-like_CS"/>
</dbReference>
<proteinExistence type="inferred from homology"/>
<dbReference type="Gene3D" id="3.40.50.300">
    <property type="entry name" value="P-loop containing nucleotide triphosphate hydrolases"/>
    <property type="match status" value="1"/>
</dbReference>
<evidence type="ECO:0000313" key="7">
    <source>
        <dbReference type="EMBL" id="GLK12602.1"/>
    </source>
</evidence>
<dbReference type="GO" id="GO:0015833">
    <property type="term" value="P:peptide transport"/>
    <property type="evidence" value="ECO:0007669"/>
    <property type="project" value="InterPro"/>
</dbReference>
<evidence type="ECO:0000256" key="3">
    <source>
        <dbReference type="ARBA" id="ARBA00022741"/>
    </source>
</evidence>
<gene>
    <name evidence="7" type="ORF">GCM10017600_60120</name>
</gene>
<evidence type="ECO:0000256" key="2">
    <source>
        <dbReference type="ARBA" id="ARBA00022448"/>
    </source>
</evidence>
<evidence type="ECO:0000256" key="1">
    <source>
        <dbReference type="ARBA" id="ARBA00005417"/>
    </source>
</evidence>
<dbReference type="InterPro" id="IPR013563">
    <property type="entry name" value="Oligopep_ABC_C"/>
</dbReference>
<protein>
    <submittedName>
        <fullName evidence="7">ABC transporter ATP-binding protein</fullName>
    </submittedName>
</protein>
<keyword evidence="3" id="KW-0547">Nucleotide-binding</keyword>
<evidence type="ECO:0000313" key="8">
    <source>
        <dbReference type="Proteomes" id="UP001143474"/>
    </source>
</evidence>
<dbReference type="Pfam" id="PF08352">
    <property type="entry name" value="oligo_HPY"/>
    <property type="match status" value="1"/>
</dbReference>
<dbReference type="InterPro" id="IPR027417">
    <property type="entry name" value="P-loop_NTPase"/>
</dbReference>
<feature type="domain" description="ABC transporter" evidence="6">
    <location>
        <begin position="4"/>
        <end position="254"/>
    </location>
</feature>
<dbReference type="PROSITE" id="PS00211">
    <property type="entry name" value="ABC_TRANSPORTER_1"/>
    <property type="match status" value="1"/>
</dbReference>
<comment type="similarity">
    <text evidence="1">Belongs to the ABC transporter superfamily.</text>
</comment>
<feature type="compositionally biased region" description="Basic and acidic residues" evidence="5">
    <location>
        <begin position="265"/>
        <end position="287"/>
    </location>
</feature>
<dbReference type="AlphaFoldDB" id="A0A9W6I5S1"/>
<feature type="region of interest" description="Disordered" evidence="5">
    <location>
        <begin position="261"/>
        <end position="287"/>
    </location>
</feature>
<evidence type="ECO:0000256" key="4">
    <source>
        <dbReference type="ARBA" id="ARBA00022840"/>
    </source>
</evidence>
<keyword evidence="2" id="KW-0813">Transport</keyword>
<dbReference type="FunFam" id="3.40.50.300:FF:000016">
    <property type="entry name" value="Oligopeptide ABC transporter ATP-binding component"/>
    <property type="match status" value="1"/>
</dbReference>
<keyword evidence="8" id="KW-1185">Reference proteome</keyword>
<reference evidence="7" key="1">
    <citation type="journal article" date="2014" name="Int. J. Syst. Evol. Microbiol.">
        <title>Complete genome sequence of Corynebacterium casei LMG S-19264T (=DSM 44701T), isolated from a smear-ripened cheese.</title>
        <authorList>
            <consortium name="US DOE Joint Genome Institute (JGI-PGF)"/>
            <person name="Walter F."/>
            <person name="Albersmeier A."/>
            <person name="Kalinowski J."/>
            <person name="Ruckert C."/>
        </authorList>
    </citation>
    <scope>NUCLEOTIDE SEQUENCE</scope>
    <source>
        <strain evidence="7">VKM Ac-2007</strain>
    </source>
</reference>
<comment type="caution">
    <text evidence="7">The sequence shown here is derived from an EMBL/GenBank/DDBJ whole genome shotgun (WGS) entry which is preliminary data.</text>
</comment>
<dbReference type="GO" id="GO:0016887">
    <property type="term" value="F:ATP hydrolysis activity"/>
    <property type="evidence" value="ECO:0007669"/>
    <property type="project" value="InterPro"/>
</dbReference>
<reference evidence="7" key="2">
    <citation type="submission" date="2023-01" db="EMBL/GenBank/DDBJ databases">
        <authorList>
            <person name="Sun Q."/>
            <person name="Evtushenko L."/>
        </authorList>
    </citation>
    <scope>NUCLEOTIDE SEQUENCE</scope>
    <source>
        <strain evidence="7">VKM Ac-2007</strain>
    </source>
</reference>
<dbReference type="InterPro" id="IPR050319">
    <property type="entry name" value="ABC_transp_ATP-bind"/>
</dbReference>
<dbReference type="SUPFAM" id="SSF52540">
    <property type="entry name" value="P-loop containing nucleoside triphosphate hydrolases"/>
    <property type="match status" value="1"/>
</dbReference>
<evidence type="ECO:0000259" key="6">
    <source>
        <dbReference type="PROSITE" id="PS50893"/>
    </source>
</evidence>
<dbReference type="CDD" id="cd03257">
    <property type="entry name" value="ABC_NikE_OppD_transporters"/>
    <property type="match status" value="1"/>
</dbReference>
<organism evidence="7 8">
    <name type="scientific">Streptosporangium carneum</name>
    <dbReference type="NCBI Taxonomy" id="47481"/>
    <lineage>
        <taxon>Bacteria</taxon>
        <taxon>Bacillati</taxon>
        <taxon>Actinomycetota</taxon>
        <taxon>Actinomycetes</taxon>
        <taxon>Streptosporangiales</taxon>
        <taxon>Streptosporangiaceae</taxon>
        <taxon>Streptosporangium</taxon>
    </lineage>
</organism>
<dbReference type="RefSeq" id="WP_271220925.1">
    <property type="nucleotide sequence ID" value="NZ_BAAAVD010000037.1"/>
</dbReference>
<dbReference type="EMBL" id="BSEV01000017">
    <property type="protein sequence ID" value="GLK12602.1"/>
    <property type="molecule type" value="Genomic_DNA"/>
</dbReference>
<dbReference type="GO" id="GO:0055085">
    <property type="term" value="P:transmembrane transport"/>
    <property type="evidence" value="ECO:0007669"/>
    <property type="project" value="UniProtKB-ARBA"/>
</dbReference>
<dbReference type="SMART" id="SM00382">
    <property type="entry name" value="AAA"/>
    <property type="match status" value="1"/>
</dbReference>
<dbReference type="InterPro" id="IPR003439">
    <property type="entry name" value="ABC_transporter-like_ATP-bd"/>
</dbReference>
<keyword evidence="4 7" id="KW-0067">ATP-binding</keyword>
<dbReference type="PANTHER" id="PTHR43776">
    <property type="entry name" value="TRANSPORT ATP-BINDING PROTEIN"/>
    <property type="match status" value="1"/>
</dbReference>
<name>A0A9W6I5S1_9ACTN</name>
<dbReference type="PROSITE" id="PS50893">
    <property type="entry name" value="ABC_TRANSPORTER_2"/>
    <property type="match status" value="1"/>
</dbReference>
<dbReference type="InterPro" id="IPR003593">
    <property type="entry name" value="AAA+_ATPase"/>
</dbReference>
<dbReference type="Pfam" id="PF00005">
    <property type="entry name" value="ABC_tran"/>
    <property type="match status" value="1"/>
</dbReference>
<evidence type="ECO:0000256" key="5">
    <source>
        <dbReference type="SAM" id="MobiDB-lite"/>
    </source>
</evidence>
<dbReference type="GO" id="GO:0005524">
    <property type="term" value="F:ATP binding"/>
    <property type="evidence" value="ECO:0007669"/>
    <property type="project" value="UniProtKB-KW"/>
</dbReference>
<accession>A0A9W6I5S1</accession>
<dbReference type="Proteomes" id="UP001143474">
    <property type="component" value="Unassembled WGS sequence"/>
</dbReference>
<sequence>MSLLEVSGVSKTFKAGRDLLGRRTRRPPAVQDVGFTLAKGECLAVVGESGAGKSTLGRIVLRLIDPDGGRITFDGVDVLAARPREMRRLRRRMQMIFQDPYSSLDPRMSVAEAVAEPLLVHTDLDRAARARRGAELLDRVGIGRRYLGRYPAELSGGQLQRVAIARALTLNPSLIVCDEPVAALDVSVRAQVLNLLRDLQEELGLSYLFVSHDLALVEVVADRVLVMAAGRVVEQGDVRQIFRSPAHEYTQRLLSAIPVPMPRDSTGRRMAEGRPEPSARSREEAAQ</sequence>